<proteinExistence type="predicted"/>
<dbReference type="InterPro" id="IPR051396">
    <property type="entry name" value="Bact_Antivir_Def_Nuclease"/>
</dbReference>
<dbReference type="InterPro" id="IPR027417">
    <property type="entry name" value="P-loop_NTPase"/>
</dbReference>
<comment type="caution">
    <text evidence="3">The sequence shown here is derived from an EMBL/GenBank/DDBJ whole genome shotgun (WGS) entry which is preliminary data.</text>
</comment>
<dbReference type="InterPro" id="IPR041685">
    <property type="entry name" value="AAA_GajA/Old/RecF-like"/>
</dbReference>
<feature type="domain" description="OLD protein-like TOPRIM" evidence="2">
    <location>
        <begin position="411"/>
        <end position="475"/>
    </location>
</feature>
<dbReference type="InterPro" id="IPR034139">
    <property type="entry name" value="TOPRIM_OLD"/>
</dbReference>
<dbReference type="Gene3D" id="3.40.50.300">
    <property type="entry name" value="P-loop containing nucleotide triphosphate hydrolases"/>
    <property type="match status" value="1"/>
</dbReference>
<dbReference type="SUPFAM" id="SSF52540">
    <property type="entry name" value="P-loop containing nucleoside triphosphate hydrolases"/>
    <property type="match status" value="1"/>
</dbReference>
<dbReference type="PANTHER" id="PTHR43581">
    <property type="entry name" value="ATP/GTP PHOSPHATASE"/>
    <property type="match status" value="1"/>
</dbReference>
<protein>
    <submittedName>
        <fullName evidence="3">Uncharacterized protein</fullName>
    </submittedName>
</protein>
<reference evidence="3" key="1">
    <citation type="journal article" date="2015" name="Nature">
        <title>Complex archaea that bridge the gap between prokaryotes and eukaryotes.</title>
        <authorList>
            <person name="Spang A."/>
            <person name="Saw J.H."/>
            <person name="Jorgensen S.L."/>
            <person name="Zaremba-Niedzwiedzka K."/>
            <person name="Martijn J."/>
            <person name="Lind A.E."/>
            <person name="van Eijk R."/>
            <person name="Schleper C."/>
            <person name="Guy L."/>
            <person name="Ettema T.J."/>
        </authorList>
    </citation>
    <scope>NUCLEOTIDE SEQUENCE</scope>
</reference>
<accession>A0A0F9QJU4</accession>
<evidence type="ECO:0000259" key="2">
    <source>
        <dbReference type="Pfam" id="PF20469"/>
    </source>
</evidence>
<dbReference type="Pfam" id="PF13175">
    <property type="entry name" value="AAA_15"/>
    <property type="match status" value="1"/>
</dbReference>
<dbReference type="AlphaFoldDB" id="A0A0F9QJU4"/>
<evidence type="ECO:0000313" key="3">
    <source>
        <dbReference type="EMBL" id="KKN42754.1"/>
    </source>
</evidence>
<sequence>MKLIEYSIEKYRSINERIILPIHDISVLIGQNGGGKTTTLDALNLFFEIRSTMEEKDDINNKNSEVGEIIFSCEFEITDQERNFFQKYNKDLKKGERLTIFKKFDIRKNESYYFIYALGTGTALDNLNLGSNRAPYEKLCKIHNIDYGKKNIDQMKEELQCVCDQLPKKEQVEKKIDKNSLRNYLPRYILLSSENSPDPKRKMIEILKSTLKDQVKELNIDNEVNTITNVVIDVCNQKIREANTSIKKYCKDIEKIDINPRYEVLQGLNLDEFNIIKVGGTKVKFESESTGKRKQIMLGLYEWSNLQITEDLSDNFIIAFDEPDLHFDYIQISNLLEILKNFSEKENVQVVVVTHSIKLIDNFPPNHIAHFGLNKNDETELLTITDDEYVQIGEFLKNLSFSIGFRSAFLFFEKIFVIVEGDSEYKAFPILFELINERTHFEAGISFINAEDNIQALKFAKFLRDNKRMVVLIVDRASKKRKEFRESGLRKLGFMEGKDLFFAGKESDSEGEFEGEFTSEQWIKMLNESYTKKSGEEWVIEEIDFIRGDGKISEKIVNLIEKNCVEQASKPVLAKKIAKSIEMKSELSQNLTNILYKINSKSSSVW</sequence>
<organism evidence="3">
    <name type="scientific">marine sediment metagenome</name>
    <dbReference type="NCBI Taxonomy" id="412755"/>
    <lineage>
        <taxon>unclassified sequences</taxon>
        <taxon>metagenomes</taxon>
        <taxon>ecological metagenomes</taxon>
    </lineage>
</organism>
<dbReference type="PANTHER" id="PTHR43581:SF4">
    <property type="entry name" value="ATP_GTP PHOSPHATASE"/>
    <property type="match status" value="1"/>
</dbReference>
<name>A0A0F9QJU4_9ZZZZ</name>
<feature type="domain" description="Endonuclease GajA/Old nuclease/RecF-like AAA" evidence="1">
    <location>
        <begin position="1"/>
        <end position="360"/>
    </location>
</feature>
<dbReference type="EMBL" id="LAZR01001558">
    <property type="protein sequence ID" value="KKN42754.1"/>
    <property type="molecule type" value="Genomic_DNA"/>
</dbReference>
<evidence type="ECO:0000259" key="1">
    <source>
        <dbReference type="Pfam" id="PF13175"/>
    </source>
</evidence>
<gene>
    <name evidence="3" type="ORF">LCGC14_0709970</name>
</gene>
<dbReference type="Pfam" id="PF20469">
    <property type="entry name" value="OLD-like_TOPRIM"/>
    <property type="match status" value="1"/>
</dbReference>